<dbReference type="InterPro" id="IPR008922">
    <property type="entry name" value="Di-copper_centre_dom_sf"/>
</dbReference>
<dbReference type="SUPFAM" id="SSF48056">
    <property type="entry name" value="Di-copper centre-containing domain"/>
    <property type="match status" value="1"/>
</dbReference>
<protein>
    <recommendedName>
        <fullName evidence="9">Hexamerin</fullName>
    </recommendedName>
</protein>
<feature type="domain" description="Hemocyanin C-terminal" evidence="6">
    <location>
        <begin position="357"/>
        <end position="586"/>
    </location>
</feature>
<evidence type="ECO:0000256" key="2">
    <source>
        <dbReference type="ARBA" id="ARBA00038082"/>
    </source>
</evidence>
<gene>
    <name evidence="7" type="ORF">APLA_LOCUS6331</name>
</gene>
<feature type="compositionally biased region" description="Basic and acidic residues" evidence="3">
    <location>
        <begin position="747"/>
        <end position="766"/>
    </location>
</feature>
<evidence type="ECO:0000313" key="8">
    <source>
        <dbReference type="Proteomes" id="UP000494256"/>
    </source>
</evidence>
<dbReference type="Proteomes" id="UP000494256">
    <property type="component" value="Unassembled WGS sequence"/>
</dbReference>
<name>A0A8S0ZLT9_ARCPL</name>
<dbReference type="InterPro" id="IPR037020">
    <property type="entry name" value="Hemocyanin_C_sf"/>
</dbReference>
<evidence type="ECO:0000259" key="5">
    <source>
        <dbReference type="Pfam" id="PF03722"/>
    </source>
</evidence>
<feature type="domain" description="Hemocyanin middle" evidence="4">
    <location>
        <begin position="100"/>
        <end position="346"/>
    </location>
</feature>
<evidence type="ECO:0000256" key="1">
    <source>
        <dbReference type="ARBA" id="ARBA00022761"/>
    </source>
</evidence>
<dbReference type="InterPro" id="IPR005203">
    <property type="entry name" value="Hemocyanin_C"/>
</dbReference>
<comment type="caution">
    <text evidence="7">The sequence shown here is derived from an EMBL/GenBank/DDBJ whole genome shotgun (WGS) entry which is preliminary data.</text>
</comment>
<dbReference type="SUPFAM" id="SSF81296">
    <property type="entry name" value="E set domains"/>
    <property type="match status" value="1"/>
</dbReference>
<feature type="region of interest" description="Disordered" evidence="3">
    <location>
        <begin position="747"/>
        <end position="781"/>
    </location>
</feature>
<evidence type="ECO:0000259" key="4">
    <source>
        <dbReference type="Pfam" id="PF00372"/>
    </source>
</evidence>
<dbReference type="GO" id="GO:0005615">
    <property type="term" value="C:extracellular space"/>
    <property type="evidence" value="ECO:0007669"/>
    <property type="project" value="UniProtKB-ARBA"/>
</dbReference>
<dbReference type="InterPro" id="IPR036697">
    <property type="entry name" value="Hemocyanin_N_sf"/>
</dbReference>
<dbReference type="PRINTS" id="PR00187">
    <property type="entry name" value="HAEMOCYANIN"/>
</dbReference>
<evidence type="ECO:0000256" key="3">
    <source>
        <dbReference type="SAM" id="MobiDB-lite"/>
    </source>
</evidence>
<proteinExistence type="inferred from homology"/>
<dbReference type="Pfam" id="PF00372">
    <property type="entry name" value="Hemocyanin_M"/>
    <property type="match status" value="1"/>
</dbReference>
<feature type="domain" description="Hemocyanin N-terminal" evidence="5">
    <location>
        <begin position="13"/>
        <end position="94"/>
    </location>
</feature>
<dbReference type="InterPro" id="IPR005204">
    <property type="entry name" value="Hemocyanin_N"/>
</dbReference>
<dbReference type="Gene3D" id="1.20.1370.10">
    <property type="entry name" value="Hemocyanin, N-terminal domain"/>
    <property type="match status" value="1"/>
</dbReference>
<dbReference type="InterPro" id="IPR013788">
    <property type="entry name" value="Hemocyanin/hexamerin"/>
</dbReference>
<dbReference type="GO" id="GO:0045735">
    <property type="term" value="F:nutrient reservoir activity"/>
    <property type="evidence" value="ECO:0007669"/>
    <property type="project" value="UniProtKB-KW"/>
</dbReference>
<dbReference type="SUPFAM" id="SSF48050">
    <property type="entry name" value="Hemocyanin, N-terminal domain"/>
    <property type="match status" value="1"/>
</dbReference>
<keyword evidence="1" id="KW-0758">Storage protein</keyword>
<dbReference type="InterPro" id="IPR000896">
    <property type="entry name" value="Hemocyanin/hexamerin_mid_dom"/>
</dbReference>
<dbReference type="EMBL" id="CADEBD010000294">
    <property type="protein sequence ID" value="CAB3234015.1"/>
    <property type="molecule type" value="Genomic_DNA"/>
</dbReference>
<dbReference type="Pfam" id="PF03722">
    <property type="entry name" value="Hemocyanin_N"/>
    <property type="match status" value="1"/>
</dbReference>
<reference evidence="7 8" key="1">
    <citation type="submission" date="2020-04" db="EMBL/GenBank/DDBJ databases">
        <authorList>
            <person name="Wallbank WR R."/>
            <person name="Pardo Diaz C."/>
            <person name="Kozak K."/>
            <person name="Martin S."/>
            <person name="Jiggins C."/>
            <person name="Moest M."/>
            <person name="Warren A I."/>
            <person name="Byers J.R.P. K."/>
            <person name="Montejo-Kovacevich G."/>
            <person name="Yen C E."/>
        </authorList>
    </citation>
    <scope>NUCLEOTIDE SEQUENCE [LARGE SCALE GENOMIC DNA]</scope>
</reference>
<dbReference type="PROSITE" id="PS00210">
    <property type="entry name" value="HEMOCYANIN_2"/>
    <property type="match status" value="1"/>
</dbReference>
<dbReference type="Gene3D" id="1.10.1280.10">
    <property type="entry name" value="Di-copper center containing domain from catechol oxidase"/>
    <property type="match status" value="1"/>
</dbReference>
<dbReference type="Pfam" id="PF03723">
    <property type="entry name" value="Hemocyanin_C"/>
    <property type="match status" value="1"/>
</dbReference>
<dbReference type="PANTHER" id="PTHR11511">
    <property type="entry name" value="LARVAL STORAGE PROTEIN/PHENOLOXIDASE"/>
    <property type="match status" value="1"/>
</dbReference>
<dbReference type="PANTHER" id="PTHR11511:SF5">
    <property type="entry name" value="FAT-BODY PROTEIN 1-RELATED"/>
    <property type="match status" value="1"/>
</dbReference>
<dbReference type="OrthoDB" id="10263346at2759"/>
<evidence type="ECO:0000259" key="6">
    <source>
        <dbReference type="Pfam" id="PF03723"/>
    </source>
</evidence>
<dbReference type="Gene3D" id="2.60.40.1520">
    <property type="entry name" value="Hemocyanin, C-terminal domain"/>
    <property type="match status" value="1"/>
</dbReference>
<evidence type="ECO:0008006" key="9">
    <source>
        <dbReference type="Google" id="ProtNLM"/>
    </source>
</evidence>
<sequence length="781" mass="90154">MVDGNAFLFLFFLKPETVKSLQNLIASGLLVKGEIFSEYNITHMNELKIIYDVLFNAKDFDTFYKTAAWARQNLNCALYVNALYMAIQHRKDTEILSIPAPYELLPNYFIDQYVIIQAAKFFEKDYSNLVVRNETIHNEGNSYIIDANYTGLFYDNDDESKLAYFREDVGLNSYYYLMKLRMAPWFNDNVNDKFGENMFQMMKQFIARYNLERYANGLPAVDSITWDTPVNVPYNPMLMYSNGVEFGHRTSSIELSENENVQQLQTIENNIAAVVDHLHQRGYNKTHILNHLMEIMVTGDKSYERLARKLLGKNAPNNGQTSVLDHYMTSLRDPIFWNINTKIVTIIDEALKLLPTYTKNELFFPGVEIINIDVKKIITAYDYFTFDVTDALKAEETGFRIKIGQPRLNHKQFTLKVNISSLVSQKGMMKIYLGPQIMPGELAIKKHLFMLLDICQVNLKVGTNIITRTPENMDLFSEDFNMLNTLQKNVENAEFGLDSLPPKTILSQVGFPSRLMLPKGTAQGLPLQLFVFIAPYIKAGIDESYSTNNFKFNTAILSPGYPLDLNIQDQQLFQLPNALIKYITVVQKGEGKVENYGGPGITRSWYITNTYDSSARPNYPTKNQQYGNKKEYSSKSYEIRDTLNDFKSDQENIESDYNTIYREHNESNLRMNYKGNNYSPKREPYDYKAKKAEYEKKDYAAKRNFTKYHTITNNENNIVESTTATDIISSSENDLYDIFNNLLPKKSYQENDTRNETEIPETRNTQEDFSEYAVTSSTSNA</sequence>
<comment type="similarity">
    <text evidence="2">Belongs to the hemocyanin family.</text>
</comment>
<evidence type="ECO:0000313" key="7">
    <source>
        <dbReference type="EMBL" id="CAB3234015.1"/>
    </source>
</evidence>
<dbReference type="AlphaFoldDB" id="A0A8S0ZLT9"/>
<dbReference type="InterPro" id="IPR014756">
    <property type="entry name" value="Ig_E-set"/>
</dbReference>
<organism evidence="7 8">
    <name type="scientific">Arctia plantaginis</name>
    <name type="common">Wood tiger moth</name>
    <name type="synonym">Phalaena plantaginis</name>
    <dbReference type="NCBI Taxonomy" id="874455"/>
    <lineage>
        <taxon>Eukaryota</taxon>
        <taxon>Metazoa</taxon>
        <taxon>Ecdysozoa</taxon>
        <taxon>Arthropoda</taxon>
        <taxon>Hexapoda</taxon>
        <taxon>Insecta</taxon>
        <taxon>Pterygota</taxon>
        <taxon>Neoptera</taxon>
        <taxon>Endopterygota</taxon>
        <taxon>Lepidoptera</taxon>
        <taxon>Glossata</taxon>
        <taxon>Ditrysia</taxon>
        <taxon>Noctuoidea</taxon>
        <taxon>Erebidae</taxon>
        <taxon>Arctiinae</taxon>
        <taxon>Arctia</taxon>
    </lineage>
</organism>
<accession>A0A8S0ZLT9</accession>